<dbReference type="AlphaFoldDB" id="M5RKW6"/>
<dbReference type="PATRIC" id="fig|1265738.3.peg.3102"/>
<comment type="caution">
    <text evidence="1">The sequence shown here is derived from an EMBL/GenBank/DDBJ whole genome shotgun (WGS) entry which is preliminary data.</text>
</comment>
<keyword evidence="2" id="KW-1185">Reference proteome</keyword>
<sequence length="49" mass="5513">MASHIKSGGVTWAAGLFGRIHFSGRLPRIRVDRSISKQHRIRNSNVQTI</sequence>
<evidence type="ECO:0000313" key="1">
    <source>
        <dbReference type="EMBL" id="EMI19973.1"/>
    </source>
</evidence>
<gene>
    <name evidence="1" type="ORF">RMSM_03102</name>
</gene>
<protein>
    <submittedName>
        <fullName evidence="1">Uncharacterized protein</fullName>
    </submittedName>
</protein>
<reference evidence="1 2" key="1">
    <citation type="journal article" date="2013" name="Mar. Genomics">
        <title>Expression of sulfatases in Rhodopirellula baltica and the diversity of sulfatases in the genus Rhodopirellula.</title>
        <authorList>
            <person name="Wegner C.E."/>
            <person name="Richter-Heitmann T."/>
            <person name="Klindworth A."/>
            <person name="Klockow C."/>
            <person name="Richter M."/>
            <person name="Achstetter T."/>
            <person name="Glockner F.O."/>
            <person name="Harder J."/>
        </authorList>
    </citation>
    <scope>NUCLEOTIDE SEQUENCE [LARGE SCALE GENOMIC DNA]</scope>
    <source>
        <strain evidence="1 2">SM1</strain>
    </source>
</reference>
<accession>M5RKW6</accession>
<name>M5RKW6_9BACT</name>
<dbReference type="Proteomes" id="UP000011991">
    <property type="component" value="Unassembled WGS sequence"/>
</dbReference>
<proteinExistence type="predicted"/>
<dbReference type="EMBL" id="ANOG01000448">
    <property type="protein sequence ID" value="EMI19973.1"/>
    <property type="molecule type" value="Genomic_DNA"/>
</dbReference>
<organism evidence="1 2">
    <name type="scientific">Rhodopirellula maiorica SM1</name>
    <dbReference type="NCBI Taxonomy" id="1265738"/>
    <lineage>
        <taxon>Bacteria</taxon>
        <taxon>Pseudomonadati</taxon>
        <taxon>Planctomycetota</taxon>
        <taxon>Planctomycetia</taxon>
        <taxon>Pirellulales</taxon>
        <taxon>Pirellulaceae</taxon>
        <taxon>Novipirellula</taxon>
    </lineage>
</organism>
<evidence type="ECO:0000313" key="2">
    <source>
        <dbReference type="Proteomes" id="UP000011991"/>
    </source>
</evidence>